<evidence type="ECO:0000313" key="4">
    <source>
        <dbReference type="Proteomes" id="UP000466442"/>
    </source>
</evidence>
<dbReference type="Proteomes" id="UP000466442">
    <property type="component" value="Unassembled WGS sequence"/>
</dbReference>
<comment type="caution">
    <text evidence="3">The sequence shown here is derived from an EMBL/GenBank/DDBJ whole genome shotgun (WGS) entry which is preliminary data.</text>
</comment>
<proteinExistence type="predicted"/>
<dbReference type="OrthoDB" id="6623447at2759"/>
<evidence type="ECO:0000256" key="2">
    <source>
        <dbReference type="ARBA" id="ARBA00023180"/>
    </source>
</evidence>
<keyword evidence="1" id="KW-0378">Hydrolase</keyword>
<dbReference type="SUPFAM" id="SSF56300">
    <property type="entry name" value="Metallo-dependent phosphatases"/>
    <property type="match status" value="1"/>
</dbReference>
<keyword evidence="4" id="KW-1185">Reference proteome</keyword>
<accession>A0A6A4K2A8</accession>
<evidence type="ECO:0008006" key="5">
    <source>
        <dbReference type="Google" id="ProtNLM"/>
    </source>
</evidence>
<keyword evidence="2" id="KW-0325">Glycoprotein</keyword>
<evidence type="ECO:0000313" key="3">
    <source>
        <dbReference type="EMBL" id="KAF6207896.1"/>
    </source>
</evidence>
<organism evidence="3 4">
    <name type="scientific">Apolygus lucorum</name>
    <name type="common">Small green plant bug</name>
    <name type="synonym">Lygocoris lucorum</name>
    <dbReference type="NCBI Taxonomy" id="248454"/>
    <lineage>
        <taxon>Eukaryota</taxon>
        <taxon>Metazoa</taxon>
        <taxon>Ecdysozoa</taxon>
        <taxon>Arthropoda</taxon>
        <taxon>Hexapoda</taxon>
        <taxon>Insecta</taxon>
        <taxon>Pterygota</taxon>
        <taxon>Neoptera</taxon>
        <taxon>Paraneoptera</taxon>
        <taxon>Hemiptera</taxon>
        <taxon>Heteroptera</taxon>
        <taxon>Panheteroptera</taxon>
        <taxon>Cimicomorpha</taxon>
        <taxon>Miridae</taxon>
        <taxon>Mirini</taxon>
        <taxon>Apolygus</taxon>
    </lineage>
</organism>
<dbReference type="InterPro" id="IPR029052">
    <property type="entry name" value="Metallo-depent_PP-like"/>
</dbReference>
<dbReference type="EMBL" id="WIXP02000007">
    <property type="protein sequence ID" value="KAF6207896.1"/>
    <property type="molecule type" value="Genomic_DNA"/>
</dbReference>
<gene>
    <name evidence="3" type="ORF">GE061_016345</name>
</gene>
<sequence length="85" mass="9637">MSEHKPPSTRALPLDSYFWHISDFHWDPNYSDKGGACRKTMPGPFRTPGPLGEESCDSPWSLIESAVYAMKAIQGEEFEFILWTG</sequence>
<dbReference type="GO" id="GO:0008081">
    <property type="term" value="F:phosphoric diester hydrolase activity"/>
    <property type="evidence" value="ECO:0007669"/>
    <property type="project" value="TreeGrafter"/>
</dbReference>
<reference evidence="3" key="1">
    <citation type="journal article" date="2021" name="Mol. Ecol. Resour.">
        <title>Apolygus lucorum genome provides insights into omnivorousness and mesophyll feeding.</title>
        <authorList>
            <person name="Liu Y."/>
            <person name="Liu H."/>
            <person name="Wang H."/>
            <person name="Huang T."/>
            <person name="Liu B."/>
            <person name="Yang B."/>
            <person name="Yin L."/>
            <person name="Li B."/>
            <person name="Zhang Y."/>
            <person name="Zhang S."/>
            <person name="Jiang F."/>
            <person name="Zhang X."/>
            <person name="Ren Y."/>
            <person name="Wang B."/>
            <person name="Wang S."/>
            <person name="Lu Y."/>
            <person name="Wu K."/>
            <person name="Fan W."/>
            <person name="Wang G."/>
        </authorList>
    </citation>
    <scope>NUCLEOTIDE SEQUENCE</scope>
    <source>
        <strain evidence="3">12Hb</strain>
    </source>
</reference>
<dbReference type="GO" id="GO:0005615">
    <property type="term" value="C:extracellular space"/>
    <property type="evidence" value="ECO:0007669"/>
    <property type="project" value="TreeGrafter"/>
</dbReference>
<dbReference type="PANTHER" id="PTHR10340">
    <property type="entry name" value="SPHINGOMYELIN PHOSPHODIESTERASE"/>
    <property type="match status" value="1"/>
</dbReference>
<protein>
    <recommendedName>
        <fullName evidence="5">Calcineurin-like phosphoesterase domain-containing protein</fullName>
    </recommendedName>
</protein>
<dbReference type="AlphaFoldDB" id="A0A6A4K2A8"/>
<name>A0A6A4K2A8_APOLU</name>
<dbReference type="PANTHER" id="PTHR10340:SF57">
    <property type="entry name" value="METALLOPHOS DOMAIN-CONTAINING PROTEIN"/>
    <property type="match status" value="1"/>
</dbReference>
<evidence type="ECO:0000256" key="1">
    <source>
        <dbReference type="ARBA" id="ARBA00022801"/>
    </source>
</evidence>